<proteinExistence type="predicted"/>
<organism evidence="1 2">
    <name type="scientific">Hyphococcus lacteus</name>
    <dbReference type="NCBI Taxonomy" id="3143536"/>
    <lineage>
        <taxon>Bacteria</taxon>
        <taxon>Pseudomonadati</taxon>
        <taxon>Pseudomonadota</taxon>
        <taxon>Alphaproteobacteria</taxon>
        <taxon>Parvularculales</taxon>
        <taxon>Parvularculaceae</taxon>
        <taxon>Hyphococcus</taxon>
    </lineage>
</organism>
<sequence length="314" mass="36485">MTKNFVFIVSGGRTGTNFFGTTLGQVITDCFSVHEPDALVDPRKFGWKKTISQFQTFGVRHMIIDRVLKKSGIRNLAQQFLNGDYNDDNSILIQNIRAHREKYHASISESLIVESYFQWFGLLPVLRSVYPQAKVVGVIRDPRTWVQSRINYRGQHDKSDWIKLLGQSRLTPAMVNDHEYANEWNSMTVFQKLCWDWKITYELIESFAKADPLCSLYKFEDLFESGSTKERLDLFKFITEHGHKTYKYDLEADVFSTRHNTSKGNSNIWQNWSDEDIAFLKNLCGPIMEKHGYGLEPQWIERSNQSSSPMQIAV</sequence>
<dbReference type="Gene3D" id="3.40.50.300">
    <property type="entry name" value="P-loop containing nucleotide triphosphate hydrolases"/>
    <property type="match status" value="1"/>
</dbReference>
<dbReference type="InterPro" id="IPR051135">
    <property type="entry name" value="Gal/GlcNAc/GalNAc_ST"/>
</dbReference>
<dbReference type="SUPFAM" id="SSF52540">
    <property type="entry name" value="P-loop containing nucleoside triphosphate hydrolases"/>
    <property type="match status" value="1"/>
</dbReference>
<dbReference type="RefSeq" id="WP_369312984.1">
    <property type="nucleotide sequence ID" value="NZ_JBEHZE010000001.1"/>
</dbReference>
<name>A0ABV3Z6U5_9PROT</name>
<dbReference type="Proteomes" id="UP001560685">
    <property type="component" value="Unassembled WGS sequence"/>
</dbReference>
<keyword evidence="2" id="KW-1185">Reference proteome</keyword>
<gene>
    <name evidence="1" type="ORF">ABFZ84_05740</name>
</gene>
<evidence type="ECO:0000313" key="2">
    <source>
        <dbReference type="Proteomes" id="UP001560685"/>
    </source>
</evidence>
<reference evidence="1 2" key="1">
    <citation type="submission" date="2024-05" db="EMBL/GenBank/DDBJ databases">
        <title>Three bacterial strains, DH-69, EH-24, and ECK-19 isolated from coastal sediments.</title>
        <authorList>
            <person name="Ye Y.-Q."/>
            <person name="Du Z.-J."/>
        </authorList>
    </citation>
    <scope>NUCLEOTIDE SEQUENCE [LARGE SCALE GENOMIC DNA]</scope>
    <source>
        <strain evidence="1 2">ECK-19</strain>
    </source>
</reference>
<accession>A0ABV3Z6U5</accession>
<evidence type="ECO:0008006" key="3">
    <source>
        <dbReference type="Google" id="ProtNLM"/>
    </source>
</evidence>
<dbReference type="InterPro" id="IPR027417">
    <property type="entry name" value="P-loop_NTPase"/>
</dbReference>
<dbReference type="EMBL" id="JBEHZE010000001">
    <property type="protein sequence ID" value="MEX6633047.1"/>
    <property type="molecule type" value="Genomic_DNA"/>
</dbReference>
<dbReference type="PANTHER" id="PTHR10704:SF44">
    <property type="entry name" value="LD35051P-RELATED"/>
    <property type="match status" value="1"/>
</dbReference>
<dbReference type="PANTHER" id="PTHR10704">
    <property type="entry name" value="CARBOHYDRATE SULFOTRANSFERASE"/>
    <property type="match status" value="1"/>
</dbReference>
<evidence type="ECO:0000313" key="1">
    <source>
        <dbReference type="EMBL" id="MEX6633047.1"/>
    </source>
</evidence>
<protein>
    <recommendedName>
        <fullName evidence="3">Sulfotransferase</fullName>
    </recommendedName>
</protein>
<comment type="caution">
    <text evidence="1">The sequence shown here is derived from an EMBL/GenBank/DDBJ whole genome shotgun (WGS) entry which is preliminary data.</text>
</comment>